<name>A0A7U2I5K2_PHANO</name>
<dbReference type="Pfam" id="PF06985">
    <property type="entry name" value="HET"/>
    <property type="match status" value="1"/>
</dbReference>
<evidence type="ECO:0000259" key="2">
    <source>
        <dbReference type="Pfam" id="PF06985"/>
    </source>
</evidence>
<feature type="region of interest" description="Disordered" evidence="1">
    <location>
        <begin position="1"/>
        <end position="26"/>
    </location>
</feature>
<feature type="domain" description="Heterokaryon incompatibility" evidence="2">
    <location>
        <begin position="66"/>
        <end position="215"/>
    </location>
</feature>
<dbReference type="AlphaFoldDB" id="A0A7U2I5K2"/>
<dbReference type="VEuPathDB" id="FungiDB:JI435_129540"/>
<evidence type="ECO:0000256" key="1">
    <source>
        <dbReference type="SAM" id="MobiDB-lite"/>
    </source>
</evidence>
<feature type="compositionally biased region" description="Low complexity" evidence="1">
    <location>
        <begin position="1"/>
        <end position="17"/>
    </location>
</feature>
<proteinExistence type="predicted"/>
<organism evidence="3 4">
    <name type="scientific">Phaeosphaeria nodorum (strain SN15 / ATCC MYA-4574 / FGSC 10173)</name>
    <name type="common">Glume blotch fungus</name>
    <name type="synonym">Parastagonospora nodorum</name>
    <dbReference type="NCBI Taxonomy" id="321614"/>
    <lineage>
        <taxon>Eukaryota</taxon>
        <taxon>Fungi</taxon>
        <taxon>Dikarya</taxon>
        <taxon>Ascomycota</taxon>
        <taxon>Pezizomycotina</taxon>
        <taxon>Dothideomycetes</taxon>
        <taxon>Pleosporomycetidae</taxon>
        <taxon>Pleosporales</taxon>
        <taxon>Pleosporineae</taxon>
        <taxon>Phaeosphaeriaceae</taxon>
        <taxon>Parastagonospora</taxon>
    </lineage>
</organism>
<dbReference type="Pfam" id="PF26639">
    <property type="entry name" value="Het-6_barrel"/>
    <property type="match status" value="1"/>
</dbReference>
<dbReference type="OMA" id="HSECFVY"/>
<sequence length="608" mass="69248">MVPEAAGQQSSTSASAQPEVIPRDDKTAIFRPTQREIRVLDLLPGNTGDQIECKVRIISLDGKEQYEALSYVWGERSTPKEIVASGQNVSVTENLYAALERLRNPQQIRTIWIDQLCINQSDNLERSNQVAMMRDIYRRCSVCVIWLGELGDVDSQAATAVFGFLKEVAAIATTEYLGLPILFRQTPEGEAARRAFAAFAMYGNPWWSRIWTVQEAIIPHDAVFVWGHLTVSRADILATSRHLRSDLMHAHFPETFKAKRVHHYEMLRRMLYPVHGFIHSSSHDGPLDLLMRWRHRDATDPPDKVYALMGLLPRDVIPSARSYDYETPASLLFANVTFDLIQLEQGLRPFIGSSEMSHKTMGLPTWAIDFATTNRLGRRQLKWWNHSHRYRQFSASGAELVQASLLDRGIILSLKGSFVDEIEVCSDVYEVPDNVPFASHKLYNTVMDWTKLLDDWRNSHGNPTEYTSGGSWKSALYKTVLGDLIMAEYPIERAKPLHEKYLENLWTSLLLDKTHNSLYESLCGIVPNQAFFITKKGYIGVGPPDARPGNEVWVLYGGQVPFVLRKINRKYDMENVHRREFVGDAYTHGIMDGEAIQAHHETETIWLS</sequence>
<dbReference type="Proteomes" id="UP000663193">
    <property type="component" value="Chromosome 16"/>
</dbReference>
<dbReference type="OrthoDB" id="3557394at2759"/>
<protein>
    <recommendedName>
        <fullName evidence="2">Heterokaryon incompatibility domain-containing protein</fullName>
    </recommendedName>
</protein>
<gene>
    <name evidence="3" type="ORF">JI435_129540</name>
</gene>
<dbReference type="EMBL" id="CP069038">
    <property type="protein sequence ID" value="QRD04221.1"/>
    <property type="molecule type" value="Genomic_DNA"/>
</dbReference>
<dbReference type="PANTHER" id="PTHR24148:SF73">
    <property type="entry name" value="HET DOMAIN PROTEIN (AFU_ORTHOLOGUE AFUA_8G01020)"/>
    <property type="match status" value="1"/>
</dbReference>
<keyword evidence="4" id="KW-1185">Reference proteome</keyword>
<dbReference type="InterPro" id="IPR052895">
    <property type="entry name" value="HetReg/Transcr_Mod"/>
</dbReference>
<dbReference type="PANTHER" id="PTHR24148">
    <property type="entry name" value="ANKYRIN REPEAT DOMAIN-CONTAINING PROTEIN 39 HOMOLOG-RELATED"/>
    <property type="match status" value="1"/>
</dbReference>
<evidence type="ECO:0000313" key="3">
    <source>
        <dbReference type="EMBL" id="QRD04221.1"/>
    </source>
</evidence>
<accession>A0A7U2I5K2</accession>
<dbReference type="InterPro" id="IPR010730">
    <property type="entry name" value="HET"/>
</dbReference>
<reference evidence="4" key="1">
    <citation type="journal article" date="2021" name="BMC Genomics">
        <title>Chromosome-level genome assembly and manually-curated proteome of model necrotroph Parastagonospora nodorum Sn15 reveals a genome-wide trove of candidate effector homologs, and redundancy of virulence-related functions within an accessory chromosome.</title>
        <authorList>
            <person name="Bertazzoni S."/>
            <person name="Jones D.A.B."/>
            <person name="Phan H.T."/>
            <person name="Tan K.-C."/>
            <person name="Hane J.K."/>
        </authorList>
    </citation>
    <scope>NUCLEOTIDE SEQUENCE [LARGE SCALE GENOMIC DNA]</scope>
    <source>
        <strain evidence="4">SN15 / ATCC MYA-4574 / FGSC 10173)</strain>
    </source>
</reference>
<evidence type="ECO:0000313" key="4">
    <source>
        <dbReference type="Proteomes" id="UP000663193"/>
    </source>
</evidence>